<protein>
    <submittedName>
        <fullName evidence="3">Ribonuclease H</fullName>
    </submittedName>
</protein>
<comment type="caution">
    <text evidence="3">The sequence shown here is derived from an EMBL/GenBank/DDBJ whole genome shotgun (WGS) entry which is preliminary data.</text>
</comment>
<evidence type="ECO:0000313" key="3">
    <source>
        <dbReference type="EMBL" id="KAL2541267.1"/>
    </source>
</evidence>
<feature type="compositionally biased region" description="Basic and acidic residues" evidence="1">
    <location>
        <begin position="22"/>
        <end position="42"/>
    </location>
</feature>
<dbReference type="PANTHER" id="PTHR24559:SF444">
    <property type="entry name" value="REVERSE TRANSCRIPTASE DOMAIN-CONTAINING PROTEIN"/>
    <property type="match status" value="1"/>
</dbReference>
<proteinExistence type="predicted"/>
<feature type="compositionally biased region" description="Basic and acidic residues" evidence="1">
    <location>
        <begin position="300"/>
        <end position="312"/>
    </location>
</feature>
<dbReference type="AlphaFoldDB" id="A0ABD1VVE6"/>
<organism evidence="3 4">
    <name type="scientific">Abeliophyllum distichum</name>
    <dbReference type="NCBI Taxonomy" id="126358"/>
    <lineage>
        <taxon>Eukaryota</taxon>
        <taxon>Viridiplantae</taxon>
        <taxon>Streptophyta</taxon>
        <taxon>Embryophyta</taxon>
        <taxon>Tracheophyta</taxon>
        <taxon>Spermatophyta</taxon>
        <taxon>Magnoliopsida</taxon>
        <taxon>eudicotyledons</taxon>
        <taxon>Gunneridae</taxon>
        <taxon>Pentapetalae</taxon>
        <taxon>asterids</taxon>
        <taxon>lamiids</taxon>
        <taxon>Lamiales</taxon>
        <taxon>Oleaceae</taxon>
        <taxon>Forsythieae</taxon>
        <taxon>Abeliophyllum</taxon>
    </lineage>
</organism>
<evidence type="ECO:0000256" key="1">
    <source>
        <dbReference type="SAM" id="MobiDB-lite"/>
    </source>
</evidence>
<reference evidence="4" key="1">
    <citation type="submission" date="2024-07" db="EMBL/GenBank/DDBJ databases">
        <title>Two chromosome-level genome assemblies of Korean endemic species Abeliophyllum distichum and Forsythia ovata (Oleaceae).</title>
        <authorList>
            <person name="Jang H."/>
        </authorList>
    </citation>
    <scope>NUCLEOTIDE SEQUENCE [LARGE SCALE GENOMIC DNA]</scope>
</reference>
<dbReference type="Gene3D" id="3.10.10.10">
    <property type="entry name" value="HIV Type 1 Reverse Transcriptase, subunit A, domain 1"/>
    <property type="match status" value="1"/>
</dbReference>
<dbReference type="PANTHER" id="PTHR24559">
    <property type="entry name" value="TRANSPOSON TY3-I GAG-POL POLYPROTEIN"/>
    <property type="match status" value="1"/>
</dbReference>
<feature type="domain" description="Reverse transcriptase" evidence="2">
    <location>
        <begin position="400"/>
        <end position="490"/>
    </location>
</feature>
<dbReference type="CDD" id="cd01647">
    <property type="entry name" value="RT_LTR"/>
    <property type="match status" value="1"/>
</dbReference>
<dbReference type="Proteomes" id="UP001604336">
    <property type="component" value="Unassembled WGS sequence"/>
</dbReference>
<dbReference type="InterPro" id="IPR043128">
    <property type="entry name" value="Rev_trsase/Diguanyl_cyclase"/>
</dbReference>
<dbReference type="InterPro" id="IPR053134">
    <property type="entry name" value="RNA-dir_DNA_polymerase"/>
</dbReference>
<dbReference type="Gene3D" id="3.30.70.270">
    <property type="match status" value="1"/>
</dbReference>
<accession>A0ABD1VVE6</accession>
<feature type="region of interest" description="Disordered" evidence="1">
    <location>
        <begin position="22"/>
        <end position="45"/>
    </location>
</feature>
<dbReference type="EMBL" id="JBFOLK010000001">
    <property type="protein sequence ID" value="KAL2541267.1"/>
    <property type="molecule type" value="Genomic_DNA"/>
</dbReference>
<dbReference type="InterPro" id="IPR043502">
    <property type="entry name" value="DNA/RNA_pol_sf"/>
</dbReference>
<dbReference type="InterPro" id="IPR000477">
    <property type="entry name" value="RT_dom"/>
</dbReference>
<feature type="region of interest" description="Disordered" evidence="1">
    <location>
        <begin position="291"/>
        <end position="312"/>
    </location>
</feature>
<name>A0ABD1VVE6_9LAMI</name>
<sequence>MTELLRRGEEYIDQEEVLKSTRIDREPYEGGSRKRQRGEHMSNKPNTRLLTEYKYRPVGETVNAISQVQLNAPLSTILREISSMKELRWPEKLRSDPAIRDRSRTCEFHKDHGHTTDQCRTLRGEVERLAGEGFLKHFVKRYGNCHKEIPEDVGQKRRAGVINVICGGSAGGGDSRNSRKGYARSLQPVNTPLQGFGGGIVIPEGVVDLPVVLGRYPCCISLVTPFLVVRAPMAYNSIYGRPIINAVGAVISTQHQCMKFPTGRGIGVVKGDQLTSRRCYVDSIRTEINPISEVKPTPSETKKKDSEQTSRFEPADEVEVISLEENKCIKIGRSLSAEDRNEMIDVLRENLEAFAGVQRKRHFAPDRQRAIKEELDRLLEAGFIREVEYPEWLANVVLVKKSTGKWRMCIDFTDLNKACPKDCFPLPRIDALIDATAGKKRFSFLDAFSGYHQISLAPEDAEKTSFITDFGTYCYTAMPFGLKNAGATYQYGQ</sequence>
<evidence type="ECO:0000259" key="2">
    <source>
        <dbReference type="Pfam" id="PF00078"/>
    </source>
</evidence>
<evidence type="ECO:0000313" key="4">
    <source>
        <dbReference type="Proteomes" id="UP001604336"/>
    </source>
</evidence>
<keyword evidence="4" id="KW-1185">Reference proteome</keyword>
<dbReference type="SUPFAM" id="SSF56672">
    <property type="entry name" value="DNA/RNA polymerases"/>
    <property type="match status" value="1"/>
</dbReference>
<gene>
    <name evidence="3" type="ORF">Adt_02245</name>
</gene>
<dbReference type="Pfam" id="PF00078">
    <property type="entry name" value="RVT_1"/>
    <property type="match status" value="1"/>
</dbReference>